<feature type="compositionally biased region" description="Polar residues" evidence="1">
    <location>
        <begin position="188"/>
        <end position="197"/>
    </location>
</feature>
<feature type="compositionally biased region" description="Acidic residues" evidence="1">
    <location>
        <begin position="205"/>
        <end position="217"/>
    </location>
</feature>
<dbReference type="Proteomes" id="UP000011591">
    <property type="component" value="Unassembled WGS sequence"/>
</dbReference>
<dbReference type="InterPro" id="IPR029046">
    <property type="entry name" value="LolA/LolB/LppX"/>
</dbReference>
<name>M0BCI7_9EURY</name>
<organism evidence="2 3">
    <name type="scientific">Natrialba aegyptia DSM 13077</name>
    <dbReference type="NCBI Taxonomy" id="1227491"/>
    <lineage>
        <taxon>Archaea</taxon>
        <taxon>Methanobacteriati</taxon>
        <taxon>Methanobacteriota</taxon>
        <taxon>Stenosarchaea group</taxon>
        <taxon>Halobacteria</taxon>
        <taxon>Halobacteriales</taxon>
        <taxon>Natrialbaceae</taxon>
        <taxon>Natrialba</taxon>
    </lineage>
</organism>
<sequence>MRRRRLLATGTLAALAGCLTPAESTEDRTGSELVEAAIETRLELTDLQARRHLTAETPAETTTQTESISRRPPAEKRRTVLRSDDGDPPTGTVSVTNREISWDYYPEENFVWKRYHPNKVVADGPRLVLRDLLEDYELTYDGTDTVDGRETHRIDAVPTGTGLSDDADGRAIELLVGETVYRIPLGGSSDTDASAESENGTENGTENETETTDDELDGEELAVSRTVWIDDEFSYPIKERDVVRDGDGTLLHRLTVTYEDLAINDGLDPDTFVYEPPEDAEVGTLGDEPEGIYESREAAATTVPYEIPDPDVPDAYELDRVTVVDNVRQSGPVTTLWYVDSDRPDQEISVAVLTDQQFKPNLLEETEIDGHTAYRRRGRIDSYFWTCSDLSYEVSSVTVEEPLVDVAASIGCS</sequence>
<gene>
    <name evidence="2" type="ORF">C480_04029</name>
</gene>
<accession>M0BCI7</accession>
<keyword evidence="3" id="KW-1185">Reference proteome</keyword>
<dbReference type="EMBL" id="AOIP01000014">
    <property type="protein sequence ID" value="ELZ07993.1"/>
    <property type="molecule type" value="Genomic_DNA"/>
</dbReference>
<evidence type="ECO:0008006" key="4">
    <source>
        <dbReference type="Google" id="ProtNLM"/>
    </source>
</evidence>
<dbReference type="InterPro" id="IPR052944">
    <property type="entry name" value="Sporulation_related"/>
</dbReference>
<feature type="compositionally biased region" description="Low complexity" evidence="1">
    <location>
        <begin position="55"/>
        <end position="66"/>
    </location>
</feature>
<feature type="region of interest" description="Disordered" evidence="1">
    <location>
        <begin position="185"/>
        <end position="217"/>
    </location>
</feature>
<feature type="compositionally biased region" description="Basic and acidic residues" evidence="1">
    <location>
        <begin position="68"/>
        <end position="85"/>
    </location>
</feature>
<dbReference type="AlphaFoldDB" id="M0BCI7"/>
<dbReference type="PANTHER" id="PTHR37507:SF2">
    <property type="entry name" value="SPORULATION PROTEIN YDCC"/>
    <property type="match status" value="1"/>
</dbReference>
<reference evidence="2 3" key="1">
    <citation type="journal article" date="2014" name="PLoS Genet.">
        <title>Phylogenetically driven sequencing of extremely halophilic archaea reveals strategies for static and dynamic osmo-response.</title>
        <authorList>
            <person name="Becker E.A."/>
            <person name="Seitzer P.M."/>
            <person name="Tritt A."/>
            <person name="Larsen D."/>
            <person name="Krusor M."/>
            <person name="Yao A.I."/>
            <person name="Wu D."/>
            <person name="Madern D."/>
            <person name="Eisen J.A."/>
            <person name="Darling A.E."/>
            <person name="Facciotti M.T."/>
        </authorList>
    </citation>
    <scope>NUCLEOTIDE SEQUENCE [LARGE SCALE GENOMIC DNA]</scope>
    <source>
        <strain evidence="2 3">DSM 13077</strain>
    </source>
</reference>
<dbReference type="PROSITE" id="PS51257">
    <property type="entry name" value="PROKAR_LIPOPROTEIN"/>
    <property type="match status" value="1"/>
</dbReference>
<evidence type="ECO:0000313" key="3">
    <source>
        <dbReference type="Proteomes" id="UP000011591"/>
    </source>
</evidence>
<dbReference type="Gene3D" id="2.50.20.10">
    <property type="entry name" value="Lipoprotein localisation LolA/LolB/LppX"/>
    <property type="match status" value="1"/>
</dbReference>
<comment type="caution">
    <text evidence="2">The sequence shown here is derived from an EMBL/GenBank/DDBJ whole genome shotgun (WGS) entry which is preliminary data.</text>
</comment>
<dbReference type="OrthoDB" id="137725at2157"/>
<dbReference type="PANTHER" id="PTHR37507">
    <property type="entry name" value="SPORULATION PROTEIN YDCC"/>
    <property type="match status" value="1"/>
</dbReference>
<protein>
    <recommendedName>
        <fullName evidence="4">DUF2092 domain-containing protein</fullName>
    </recommendedName>
</protein>
<feature type="region of interest" description="Disordered" evidence="1">
    <location>
        <begin position="48"/>
        <end position="95"/>
    </location>
</feature>
<evidence type="ECO:0000256" key="1">
    <source>
        <dbReference type="SAM" id="MobiDB-lite"/>
    </source>
</evidence>
<dbReference type="RefSeq" id="WP_006664331.1">
    <property type="nucleotide sequence ID" value="NZ_AOIP01000014.1"/>
</dbReference>
<proteinExistence type="predicted"/>
<dbReference type="SUPFAM" id="SSF89392">
    <property type="entry name" value="Prokaryotic lipoproteins and lipoprotein localization factors"/>
    <property type="match status" value="1"/>
</dbReference>
<evidence type="ECO:0000313" key="2">
    <source>
        <dbReference type="EMBL" id="ELZ07993.1"/>
    </source>
</evidence>
<dbReference type="PATRIC" id="fig|1227491.4.peg.829"/>